<evidence type="ECO:0000313" key="4">
    <source>
        <dbReference type="Proteomes" id="UP000095283"/>
    </source>
</evidence>
<evidence type="ECO:0000256" key="3">
    <source>
        <dbReference type="ARBA" id="ARBA00022705"/>
    </source>
</evidence>
<dbReference type="AlphaFoldDB" id="A0A1I7XVC8"/>
<comment type="similarity">
    <text evidence="1">Belongs to the DCC1 family.</text>
</comment>
<dbReference type="InterPro" id="IPR019128">
    <property type="entry name" value="Dcc1"/>
</dbReference>
<dbReference type="GO" id="GO:0000785">
    <property type="term" value="C:chromatin"/>
    <property type="evidence" value="ECO:0007669"/>
    <property type="project" value="TreeGrafter"/>
</dbReference>
<dbReference type="PANTHER" id="PTHR13395:SF6">
    <property type="entry name" value="SISTER CHROMATID COHESION PROTEIN DCC1"/>
    <property type="match status" value="1"/>
</dbReference>
<dbReference type="GO" id="GO:0000775">
    <property type="term" value="C:chromosome, centromeric region"/>
    <property type="evidence" value="ECO:0007669"/>
    <property type="project" value="TreeGrafter"/>
</dbReference>
<dbReference type="GO" id="GO:0034088">
    <property type="term" value="P:maintenance of mitotic sister chromatid cohesion"/>
    <property type="evidence" value="ECO:0007669"/>
    <property type="project" value="TreeGrafter"/>
</dbReference>
<proteinExistence type="inferred from homology"/>
<organism evidence="4 5">
    <name type="scientific">Heterorhabditis bacteriophora</name>
    <name type="common">Entomopathogenic nematode worm</name>
    <dbReference type="NCBI Taxonomy" id="37862"/>
    <lineage>
        <taxon>Eukaryota</taxon>
        <taxon>Metazoa</taxon>
        <taxon>Ecdysozoa</taxon>
        <taxon>Nematoda</taxon>
        <taxon>Chromadorea</taxon>
        <taxon>Rhabditida</taxon>
        <taxon>Rhabditina</taxon>
        <taxon>Rhabditomorpha</taxon>
        <taxon>Strongyloidea</taxon>
        <taxon>Heterorhabditidae</taxon>
        <taxon>Heterorhabditis</taxon>
    </lineage>
</organism>
<dbReference type="PANTHER" id="PTHR13395">
    <property type="entry name" value="SISTER CHROMATID COHESION PROTEIN DCC1-RELATED"/>
    <property type="match status" value="1"/>
</dbReference>
<dbReference type="Pfam" id="PF09724">
    <property type="entry name" value="Dcc1"/>
    <property type="match status" value="1"/>
</dbReference>
<dbReference type="GO" id="GO:0031390">
    <property type="term" value="C:Ctf18 RFC-like complex"/>
    <property type="evidence" value="ECO:0007669"/>
    <property type="project" value="InterPro"/>
</dbReference>
<keyword evidence="3" id="KW-0235">DNA replication</keyword>
<dbReference type="GO" id="GO:0006260">
    <property type="term" value="P:DNA replication"/>
    <property type="evidence" value="ECO:0007669"/>
    <property type="project" value="UniProtKB-KW"/>
</dbReference>
<accession>A0A1I7XVC8</accession>
<evidence type="ECO:0000256" key="2">
    <source>
        <dbReference type="ARBA" id="ARBA00017682"/>
    </source>
</evidence>
<sequence>MLRKNELGWDWETEEESGNTYDLTDLLNNIQMSKEQITNALSCMPVVEHKGKLNFRFAIVSCYIILQNYLFSTNELFSYSFLDGLCIIDETVKGKYISYLNVEDLPEDPRERMKLLFERKQSWLMSEITPFLSDICGCAKAMSGLMVSHCYSTKNDAGEKIFCGLRAV</sequence>
<protein>
    <recommendedName>
        <fullName evidence="2">Sister chromatid cohesion protein DCC1</fullName>
    </recommendedName>
</protein>
<dbReference type="Proteomes" id="UP000095283">
    <property type="component" value="Unplaced"/>
</dbReference>
<reference evidence="5" key="1">
    <citation type="submission" date="2016-11" db="UniProtKB">
        <authorList>
            <consortium name="WormBaseParasite"/>
        </authorList>
    </citation>
    <scope>IDENTIFICATION</scope>
</reference>
<evidence type="ECO:0000313" key="5">
    <source>
        <dbReference type="WBParaSite" id="Hba_21317"/>
    </source>
</evidence>
<evidence type="ECO:0000256" key="1">
    <source>
        <dbReference type="ARBA" id="ARBA00007017"/>
    </source>
</evidence>
<dbReference type="WBParaSite" id="Hba_21317">
    <property type="protein sequence ID" value="Hba_21317"/>
    <property type="gene ID" value="Hba_21317"/>
</dbReference>
<keyword evidence="4" id="KW-1185">Reference proteome</keyword>
<name>A0A1I7XVC8_HETBA</name>